<sequence length="59" mass="6943">METEKDTKKKATFVIQVQYRQNATWQGQVVWSEKNERKPFRSELELIKLIDSATEQSGI</sequence>
<reference evidence="1 2" key="1">
    <citation type="submission" date="2015-04" db="EMBL/GenBank/DDBJ databases">
        <title>Draft genome sequence of bacteremic isolate Catabacter hongkongensis type strain HKU16T.</title>
        <authorList>
            <person name="Lau S.K."/>
            <person name="Teng J.L."/>
            <person name="Huang Y."/>
            <person name="Curreem S.O."/>
            <person name="Tsui S.K."/>
            <person name="Woo P.C."/>
        </authorList>
    </citation>
    <scope>NUCLEOTIDE SEQUENCE [LARGE SCALE GENOMIC DNA]</scope>
    <source>
        <strain evidence="1 2">HKU16</strain>
    </source>
</reference>
<dbReference type="EMBL" id="LAYJ01000088">
    <property type="protein sequence ID" value="KKI51126.1"/>
    <property type="molecule type" value="Genomic_DNA"/>
</dbReference>
<gene>
    <name evidence="1" type="ORF">CHK_1513</name>
</gene>
<comment type="caution">
    <text evidence="1">The sequence shown here is derived from an EMBL/GenBank/DDBJ whole genome shotgun (WGS) entry which is preliminary data.</text>
</comment>
<keyword evidence="2" id="KW-1185">Reference proteome</keyword>
<dbReference type="OrthoDB" id="2086691at2"/>
<name>A0A0M2NJI3_9FIRM</name>
<dbReference type="RefSeq" id="WP_046443374.1">
    <property type="nucleotide sequence ID" value="NZ_CAUERS010000014.1"/>
</dbReference>
<accession>A0A0M2NJI3</accession>
<dbReference type="AlphaFoldDB" id="A0A0M2NJI3"/>
<organism evidence="1 2">
    <name type="scientific">Christensenella hongkongensis</name>
    <dbReference type="NCBI Taxonomy" id="270498"/>
    <lineage>
        <taxon>Bacteria</taxon>
        <taxon>Bacillati</taxon>
        <taxon>Bacillota</taxon>
        <taxon>Clostridia</taxon>
        <taxon>Christensenellales</taxon>
        <taxon>Christensenellaceae</taxon>
        <taxon>Christensenella</taxon>
    </lineage>
</organism>
<dbReference type="PATRIC" id="fig|270498.16.peg.953"/>
<evidence type="ECO:0000313" key="1">
    <source>
        <dbReference type="EMBL" id="KKI51126.1"/>
    </source>
</evidence>
<evidence type="ECO:0000313" key="2">
    <source>
        <dbReference type="Proteomes" id="UP000034076"/>
    </source>
</evidence>
<dbReference type="STRING" id="270498.CHK_1513"/>
<proteinExistence type="predicted"/>
<protein>
    <submittedName>
        <fullName evidence="1">Uncharacterized protein</fullName>
    </submittedName>
</protein>
<dbReference type="Proteomes" id="UP000034076">
    <property type="component" value="Unassembled WGS sequence"/>
</dbReference>